<proteinExistence type="predicted"/>
<dbReference type="Proteomes" id="UP001190700">
    <property type="component" value="Unassembled WGS sequence"/>
</dbReference>
<evidence type="ECO:0000256" key="1">
    <source>
        <dbReference type="SAM" id="MobiDB-lite"/>
    </source>
</evidence>
<protein>
    <submittedName>
        <fullName evidence="2">Uncharacterized protein</fullName>
    </submittedName>
</protein>
<gene>
    <name evidence="2" type="ORF">CYMTET_48516</name>
</gene>
<accession>A0AAE0BS91</accession>
<evidence type="ECO:0000313" key="2">
    <source>
        <dbReference type="EMBL" id="KAK3241742.1"/>
    </source>
</evidence>
<dbReference type="EMBL" id="LGRX02033321">
    <property type="protein sequence ID" value="KAK3241742.1"/>
    <property type="molecule type" value="Genomic_DNA"/>
</dbReference>
<organism evidence="2 3">
    <name type="scientific">Cymbomonas tetramitiformis</name>
    <dbReference type="NCBI Taxonomy" id="36881"/>
    <lineage>
        <taxon>Eukaryota</taxon>
        <taxon>Viridiplantae</taxon>
        <taxon>Chlorophyta</taxon>
        <taxon>Pyramimonadophyceae</taxon>
        <taxon>Pyramimonadales</taxon>
        <taxon>Pyramimonadaceae</taxon>
        <taxon>Cymbomonas</taxon>
    </lineage>
</organism>
<sequence length="97" mass="10774">MSGSRGSKGGTTIAKGSRNVKGLSDEQRLHIISYVYDAEGNTVDPHNHSLQNLRIQSSTLTKSHLNQLTIAIVLKNKDELLRRTEDLTGFELKKVQD</sequence>
<reference evidence="2 3" key="1">
    <citation type="journal article" date="2015" name="Genome Biol. Evol.">
        <title>Comparative Genomics of a Bacterivorous Green Alga Reveals Evolutionary Causalities and Consequences of Phago-Mixotrophic Mode of Nutrition.</title>
        <authorList>
            <person name="Burns J.A."/>
            <person name="Paasch A."/>
            <person name="Narechania A."/>
            <person name="Kim E."/>
        </authorList>
    </citation>
    <scope>NUCLEOTIDE SEQUENCE [LARGE SCALE GENOMIC DNA]</scope>
    <source>
        <strain evidence="2 3">PLY_AMNH</strain>
    </source>
</reference>
<dbReference type="AlphaFoldDB" id="A0AAE0BS91"/>
<feature type="region of interest" description="Disordered" evidence="1">
    <location>
        <begin position="1"/>
        <end position="22"/>
    </location>
</feature>
<keyword evidence="3" id="KW-1185">Reference proteome</keyword>
<name>A0AAE0BS91_9CHLO</name>
<evidence type="ECO:0000313" key="3">
    <source>
        <dbReference type="Proteomes" id="UP001190700"/>
    </source>
</evidence>
<comment type="caution">
    <text evidence="2">The sequence shown here is derived from an EMBL/GenBank/DDBJ whole genome shotgun (WGS) entry which is preliminary data.</text>
</comment>